<gene>
    <name evidence="1" type="ORF">JTJ23_12850</name>
</gene>
<dbReference type="Proteomes" id="UP000737612">
    <property type="component" value="Unassembled WGS sequence"/>
</dbReference>
<organism evidence="1 2">
    <name type="scientific">Fusicatenibacter saccharivorans</name>
    <dbReference type="NCBI Taxonomy" id="1150298"/>
    <lineage>
        <taxon>Bacteria</taxon>
        <taxon>Bacillati</taxon>
        <taxon>Bacillota</taxon>
        <taxon>Clostridia</taxon>
        <taxon>Lachnospirales</taxon>
        <taxon>Lachnospiraceae</taxon>
        <taxon>Fusicatenibacter</taxon>
    </lineage>
</organism>
<reference evidence="1" key="1">
    <citation type="submission" date="2021-02" db="EMBL/GenBank/DDBJ databases">
        <title>Metagenome-assembled genomes from human diarrheal sample B26.</title>
        <authorList>
            <person name="Ateba T.P."/>
            <person name="Alayande K.A."/>
            <person name="Mwanza M."/>
        </authorList>
    </citation>
    <scope>NUCLEOTIDE SEQUENCE</scope>
    <source>
        <strain evidence="1">06WH</strain>
    </source>
</reference>
<dbReference type="AlphaFoldDB" id="A0A938Z7S9"/>
<evidence type="ECO:0000313" key="2">
    <source>
        <dbReference type="Proteomes" id="UP000737612"/>
    </source>
</evidence>
<sequence>MTERKGRQTPTQSLVLPYRETHGTEAVRIYNSTGKTAQEWQELLLCDMMAYNEEGLWTHTKYGYSVPRRNGKNEVVAMRELYGIMNGESILHTAHRTPTSHSAWERLCMLMAKTGLKEGEDYKTLKQFGLEQITMLKQDGRVNFRTRSSKGGLGEGYDLLVVDEAQEYTDDQESALKYIVTSSKNPQTVFCGTPPTPVSSGTVFQKMRESAISGRAQNTGWAEWSVPEMSEPTDRELWYETNPSLGTVFTERSVADEIGPDETDFNIQRLGLWLRYNQKSAITEKEWTELAVQRLPKLVGDIYAAVKFSHDSTTVTLSIAVKTAGRKVFVEAVDCRTTREGNGWLINYLRDMKPRKIIVDGANGAQQILEKELKENRVKGVILPTVREVILANSLFEQCLFEGSICHCNQESLKQSVANCEHRAIGSSGGFGYRSIKDRVDVTLTESVALAFWVCHEDKTRRKQKVTY</sequence>
<comment type="caution">
    <text evidence="1">The sequence shown here is derived from an EMBL/GenBank/DDBJ whole genome shotgun (WGS) entry which is preliminary data.</text>
</comment>
<name>A0A938Z7S9_9FIRM</name>
<dbReference type="SUPFAM" id="SSF52540">
    <property type="entry name" value="P-loop containing nucleoside triphosphate hydrolases"/>
    <property type="match status" value="1"/>
</dbReference>
<dbReference type="EMBL" id="JAFHBD010000063">
    <property type="protein sequence ID" value="MBN2954445.1"/>
    <property type="molecule type" value="Genomic_DNA"/>
</dbReference>
<proteinExistence type="predicted"/>
<dbReference type="Gene3D" id="3.40.50.300">
    <property type="entry name" value="P-loop containing nucleotide triphosphate hydrolases"/>
    <property type="match status" value="1"/>
</dbReference>
<accession>A0A938Z7S9</accession>
<evidence type="ECO:0000313" key="1">
    <source>
        <dbReference type="EMBL" id="MBN2954445.1"/>
    </source>
</evidence>
<protein>
    <submittedName>
        <fullName evidence="1">Terminase</fullName>
    </submittedName>
</protein>
<dbReference type="InterPro" id="IPR027417">
    <property type="entry name" value="P-loop_NTPase"/>
</dbReference>